<feature type="disulfide bond" evidence="14">
    <location>
        <begin position="46"/>
        <end position="53"/>
    </location>
</feature>
<dbReference type="GO" id="GO:0098552">
    <property type="term" value="C:side of membrane"/>
    <property type="evidence" value="ECO:0007669"/>
    <property type="project" value="UniProtKB-KW"/>
</dbReference>
<feature type="transmembrane region" description="Helical" evidence="15">
    <location>
        <begin position="290"/>
        <end position="310"/>
    </location>
</feature>
<feature type="disulfide bond" evidence="14">
    <location>
        <begin position="36"/>
        <end position="67"/>
    </location>
</feature>
<evidence type="ECO:0000256" key="6">
    <source>
        <dbReference type="ARBA" id="ARBA00022622"/>
    </source>
</evidence>
<gene>
    <name evidence="18" type="ORF">FE257_012338</name>
</gene>
<keyword evidence="19" id="KW-1185">Reference proteome</keyword>
<evidence type="ECO:0000256" key="13">
    <source>
        <dbReference type="ARBA" id="ARBA00038359"/>
    </source>
</evidence>
<evidence type="ECO:0000256" key="1">
    <source>
        <dbReference type="ARBA" id="ARBA00004141"/>
    </source>
</evidence>
<dbReference type="Pfam" id="PF05730">
    <property type="entry name" value="CFEM"/>
    <property type="match status" value="1"/>
</dbReference>
<sequence length="424" mass="46726">MRLSVWAGFTALFFSVTATAGLQELAAVMPPCALECFGPALSASGCALTNQTCICTNPVLTATLEKCVVGSCTIRESLTTKNVTSQACHAPIRDRTGAVSIPALVGGILAFIAFILRIIARTPWFGGKFGWDDYTMGLTIMLSIALTALSPVLADYGLGRDMWTLPFHNITMILYFYFWDELIYLSILPMTKISICCFYLRVFPQRGFRTITYIVIALNVGYLISFVLISVFQCTPLHGAWEHWDGSGNFRCNNINAQGWCAAILNMLLDIIVMLLPLRELYRLNLSMRKKLYVMCMFSLGIFVTLVSILRLESMIHFASTQNLTWDYTAIGYWSTIECHVGIICACLPAIRALMRRVSPGVFGDTAVGTAPSKRSGSRSVTMGSRLETLEGKVSVRVKGGHSDFVPLNNLDNSSQVHLTNHSA</sequence>
<dbReference type="PROSITE" id="PS52012">
    <property type="entry name" value="CFEM"/>
    <property type="match status" value="1"/>
</dbReference>
<feature type="transmembrane region" description="Helical" evidence="15">
    <location>
        <begin position="257"/>
        <end position="278"/>
    </location>
</feature>
<protein>
    <recommendedName>
        <fullName evidence="17">CFEM domain-containing protein</fullName>
    </recommendedName>
</protein>
<evidence type="ECO:0000256" key="7">
    <source>
        <dbReference type="ARBA" id="ARBA00022692"/>
    </source>
</evidence>
<dbReference type="InterPro" id="IPR049326">
    <property type="entry name" value="Rhodopsin_dom_fungi"/>
</dbReference>
<feature type="transmembrane region" description="Helical" evidence="15">
    <location>
        <begin position="330"/>
        <end position="351"/>
    </location>
</feature>
<evidence type="ECO:0000256" key="16">
    <source>
        <dbReference type="SAM" id="SignalP"/>
    </source>
</evidence>
<keyword evidence="12" id="KW-0449">Lipoprotein</keyword>
<comment type="similarity">
    <text evidence="4">Belongs to the RBT5 family.</text>
</comment>
<feature type="chain" id="PRO_5042091666" description="CFEM domain-containing protein" evidence="16">
    <location>
        <begin position="22"/>
        <end position="424"/>
    </location>
</feature>
<feature type="transmembrane region" description="Helical" evidence="15">
    <location>
        <begin position="99"/>
        <end position="119"/>
    </location>
</feature>
<dbReference type="PANTHER" id="PTHR33048">
    <property type="entry name" value="PTH11-LIKE INTEGRAL MEMBRANE PROTEIN (AFU_ORTHOLOGUE AFUA_5G11245)"/>
    <property type="match status" value="1"/>
</dbReference>
<evidence type="ECO:0000313" key="18">
    <source>
        <dbReference type="EMBL" id="KAF9885756.1"/>
    </source>
</evidence>
<feature type="transmembrane region" description="Helical" evidence="15">
    <location>
        <begin position="212"/>
        <end position="232"/>
    </location>
</feature>
<evidence type="ECO:0000256" key="9">
    <source>
        <dbReference type="ARBA" id="ARBA00022989"/>
    </source>
</evidence>
<feature type="disulfide bond" evidence="14">
    <location>
        <begin position="55"/>
        <end position="88"/>
    </location>
</feature>
<evidence type="ECO:0000256" key="11">
    <source>
        <dbReference type="ARBA" id="ARBA00023157"/>
    </source>
</evidence>
<dbReference type="InterPro" id="IPR008427">
    <property type="entry name" value="Extracellular_membr_CFEM_dom"/>
</dbReference>
<feature type="signal peptide" evidence="16">
    <location>
        <begin position="1"/>
        <end position="21"/>
    </location>
</feature>
<comment type="caution">
    <text evidence="18">The sequence shown here is derived from an EMBL/GenBank/DDBJ whole genome shotgun (WGS) entry which is preliminary data.</text>
</comment>
<comment type="similarity">
    <text evidence="13">Belongs to the SAT4 family.</text>
</comment>
<keyword evidence="9 15" id="KW-1133">Transmembrane helix</keyword>
<evidence type="ECO:0000256" key="14">
    <source>
        <dbReference type="PROSITE-ProRule" id="PRU01356"/>
    </source>
</evidence>
<evidence type="ECO:0000256" key="2">
    <source>
        <dbReference type="ARBA" id="ARBA00004589"/>
    </source>
</evidence>
<reference evidence="18" key="2">
    <citation type="submission" date="2020-02" db="EMBL/GenBank/DDBJ databases">
        <authorList>
            <person name="Gilchrist C.L.M."/>
            <person name="Chooi Y.-H."/>
        </authorList>
    </citation>
    <scope>NUCLEOTIDE SEQUENCE</scope>
    <source>
        <strain evidence="18">MST-FP2251</strain>
    </source>
</reference>
<dbReference type="Pfam" id="PF20684">
    <property type="entry name" value="Fung_rhodopsin"/>
    <property type="match status" value="1"/>
</dbReference>
<keyword evidence="5" id="KW-0964">Secreted</keyword>
<evidence type="ECO:0000256" key="10">
    <source>
        <dbReference type="ARBA" id="ARBA00023136"/>
    </source>
</evidence>
<feature type="transmembrane region" description="Helical" evidence="15">
    <location>
        <begin position="131"/>
        <end position="154"/>
    </location>
</feature>
<accession>A0AAD4CFV4</accession>
<dbReference type="SMART" id="SM00747">
    <property type="entry name" value="CFEM"/>
    <property type="match status" value="1"/>
</dbReference>
<evidence type="ECO:0000256" key="3">
    <source>
        <dbReference type="ARBA" id="ARBA00004613"/>
    </source>
</evidence>
<evidence type="ECO:0000256" key="5">
    <source>
        <dbReference type="ARBA" id="ARBA00022525"/>
    </source>
</evidence>
<feature type="disulfide bond" evidence="14">
    <location>
        <begin position="32"/>
        <end position="72"/>
    </location>
</feature>
<proteinExistence type="inferred from homology"/>
<dbReference type="AlphaFoldDB" id="A0AAD4CFV4"/>
<feature type="domain" description="CFEM" evidence="17">
    <location>
        <begin position="4"/>
        <end position="116"/>
    </location>
</feature>
<evidence type="ECO:0000313" key="19">
    <source>
        <dbReference type="Proteomes" id="UP001194746"/>
    </source>
</evidence>
<name>A0AAD4CFV4_ASPNN</name>
<evidence type="ECO:0000256" key="12">
    <source>
        <dbReference type="ARBA" id="ARBA00023288"/>
    </source>
</evidence>
<keyword evidence="10 15" id="KW-0472">Membrane</keyword>
<evidence type="ECO:0000256" key="15">
    <source>
        <dbReference type="SAM" id="Phobius"/>
    </source>
</evidence>
<dbReference type="InterPro" id="IPR052337">
    <property type="entry name" value="SAT4-like"/>
</dbReference>
<reference evidence="18" key="1">
    <citation type="journal article" date="2019" name="Beilstein J. Org. Chem.">
        <title>Nanangenines: drimane sesquiterpenoids as the dominant metabolite cohort of a novel Australian fungus, Aspergillus nanangensis.</title>
        <authorList>
            <person name="Lacey H.J."/>
            <person name="Gilchrist C.L.M."/>
            <person name="Crombie A."/>
            <person name="Kalaitzis J.A."/>
            <person name="Vuong D."/>
            <person name="Rutledge P.J."/>
            <person name="Turner P."/>
            <person name="Pitt J.I."/>
            <person name="Lacey E."/>
            <person name="Chooi Y.H."/>
            <person name="Piggott A.M."/>
        </authorList>
    </citation>
    <scope>NUCLEOTIDE SEQUENCE</scope>
    <source>
        <strain evidence="18">MST-FP2251</strain>
    </source>
</reference>
<comment type="subcellular location">
    <subcellularLocation>
        <location evidence="2">Membrane</location>
        <topology evidence="2">Lipid-anchor</topology>
        <topology evidence="2">GPI-anchor</topology>
    </subcellularLocation>
    <subcellularLocation>
        <location evidence="1">Membrane</location>
        <topology evidence="1">Multi-pass membrane protein</topology>
    </subcellularLocation>
    <subcellularLocation>
        <location evidence="3">Secreted</location>
    </subcellularLocation>
</comment>
<evidence type="ECO:0000256" key="4">
    <source>
        <dbReference type="ARBA" id="ARBA00010031"/>
    </source>
</evidence>
<feature type="transmembrane region" description="Helical" evidence="15">
    <location>
        <begin position="174"/>
        <end position="200"/>
    </location>
</feature>
<keyword evidence="6" id="KW-0325">Glycoprotein</keyword>
<comment type="caution">
    <text evidence="14">Lacks conserved residue(s) required for the propagation of feature annotation.</text>
</comment>
<dbReference type="Proteomes" id="UP001194746">
    <property type="component" value="Unassembled WGS sequence"/>
</dbReference>
<dbReference type="EMBL" id="VCAU01000089">
    <property type="protein sequence ID" value="KAF9885756.1"/>
    <property type="molecule type" value="Genomic_DNA"/>
</dbReference>
<keyword evidence="6" id="KW-0336">GPI-anchor</keyword>
<organism evidence="18 19">
    <name type="scientific">Aspergillus nanangensis</name>
    <dbReference type="NCBI Taxonomy" id="2582783"/>
    <lineage>
        <taxon>Eukaryota</taxon>
        <taxon>Fungi</taxon>
        <taxon>Dikarya</taxon>
        <taxon>Ascomycota</taxon>
        <taxon>Pezizomycotina</taxon>
        <taxon>Eurotiomycetes</taxon>
        <taxon>Eurotiomycetidae</taxon>
        <taxon>Eurotiales</taxon>
        <taxon>Aspergillaceae</taxon>
        <taxon>Aspergillus</taxon>
        <taxon>Aspergillus subgen. Circumdati</taxon>
    </lineage>
</organism>
<keyword evidence="11 14" id="KW-1015">Disulfide bond</keyword>
<evidence type="ECO:0000256" key="8">
    <source>
        <dbReference type="ARBA" id="ARBA00022729"/>
    </source>
</evidence>
<keyword evidence="8 16" id="KW-0732">Signal</keyword>
<dbReference type="PANTHER" id="PTHR33048:SF160">
    <property type="entry name" value="SAT4 FAMILY MEMBRANE PROTEIN"/>
    <property type="match status" value="1"/>
</dbReference>
<evidence type="ECO:0000259" key="17">
    <source>
        <dbReference type="PROSITE" id="PS52012"/>
    </source>
</evidence>
<keyword evidence="7 15" id="KW-0812">Transmembrane</keyword>
<dbReference type="GO" id="GO:0005576">
    <property type="term" value="C:extracellular region"/>
    <property type="evidence" value="ECO:0007669"/>
    <property type="project" value="UniProtKB-SubCell"/>
</dbReference>